<sequence>MVARKFYETKIYSALILPSRLDLLSSKTWHLEKDHGFNFFPGTQSIEVLAVFKRGQGVSPKKKKSGKKKKRL</sequence>
<dbReference type="AlphaFoldDB" id="A0AAW1XPS6"/>
<name>A0AAW1XPS6_RUBAR</name>
<dbReference type="PANTHER" id="PTHR47548:SF1">
    <property type="entry name" value="S-ADENOSYL-L-METHIONINE-DEPENDENT METHYLTRANSFERASES SUPERFAMILY PROTEIN"/>
    <property type="match status" value="1"/>
</dbReference>
<comment type="caution">
    <text evidence="1">The sequence shown here is derived from an EMBL/GenBank/DDBJ whole genome shotgun (WGS) entry which is preliminary data.</text>
</comment>
<dbReference type="Proteomes" id="UP001457282">
    <property type="component" value="Unassembled WGS sequence"/>
</dbReference>
<evidence type="ECO:0008006" key="3">
    <source>
        <dbReference type="Google" id="ProtNLM"/>
    </source>
</evidence>
<accession>A0AAW1XPS6</accession>
<proteinExistence type="predicted"/>
<protein>
    <recommendedName>
        <fullName evidence="3">Ribosomal protein S19</fullName>
    </recommendedName>
</protein>
<dbReference type="PANTHER" id="PTHR47548">
    <property type="entry name" value="BNAA06G32370D PROTEIN"/>
    <property type="match status" value="1"/>
</dbReference>
<dbReference type="InterPro" id="IPR053304">
    <property type="entry name" value="RNA_M5U_MTase"/>
</dbReference>
<reference evidence="1 2" key="1">
    <citation type="journal article" date="2023" name="G3 (Bethesda)">
        <title>A chromosome-length genome assembly and annotation of blackberry (Rubus argutus, cv. 'Hillquist').</title>
        <authorList>
            <person name="Bruna T."/>
            <person name="Aryal R."/>
            <person name="Dudchenko O."/>
            <person name="Sargent D.J."/>
            <person name="Mead D."/>
            <person name="Buti M."/>
            <person name="Cavallini A."/>
            <person name="Hytonen T."/>
            <person name="Andres J."/>
            <person name="Pham M."/>
            <person name="Weisz D."/>
            <person name="Mascagni F."/>
            <person name="Usai G."/>
            <person name="Natali L."/>
            <person name="Bassil N."/>
            <person name="Fernandez G.E."/>
            <person name="Lomsadze A."/>
            <person name="Armour M."/>
            <person name="Olukolu B."/>
            <person name="Poorten T."/>
            <person name="Britton C."/>
            <person name="Davik J."/>
            <person name="Ashrafi H."/>
            <person name="Aiden E.L."/>
            <person name="Borodovsky M."/>
            <person name="Worthington M."/>
        </authorList>
    </citation>
    <scope>NUCLEOTIDE SEQUENCE [LARGE SCALE GENOMIC DNA]</scope>
    <source>
        <strain evidence="1">PI 553951</strain>
    </source>
</reference>
<organism evidence="1 2">
    <name type="scientific">Rubus argutus</name>
    <name type="common">Southern blackberry</name>
    <dbReference type="NCBI Taxonomy" id="59490"/>
    <lineage>
        <taxon>Eukaryota</taxon>
        <taxon>Viridiplantae</taxon>
        <taxon>Streptophyta</taxon>
        <taxon>Embryophyta</taxon>
        <taxon>Tracheophyta</taxon>
        <taxon>Spermatophyta</taxon>
        <taxon>Magnoliopsida</taxon>
        <taxon>eudicotyledons</taxon>
        <taxon>Gunneridae</taxon>
        <taxon>Pentapetalae</taxon>
        <taxon>rosids</taxon>
        <taxon>fabids</taxon>
        <taxon>Rosales</taxon>
        <taxon>Rosaceae</taxon>
        <taxon>Rosoideae</taxon>
        <taxon>Rosoideae incertae sedis</taxon>
        <taxon>Rubus</taxon>
    </lineage>
</organism>
<dbReference type="EMBL" id="JBEDUW010000003">
    <property type="protein sequence ID" value="KAK9938433.1"/>
    <property type="molecule type" value="Genomic_DNA"/>
</dbReference>
<gene>
    <name evidence="1" type="ORF">M0R45_015172</name>
</gene>
<evidence type="ECO:0000313" key="1">
    <source>
        <dbReference type="EMBL" id="KAK9938433.1"/>
    </source>
</evidence>
<evidence type="ECO:0000313" key="2">
    <source>
        <dbReference type="Proteomes" id="UP001457282"/>
    </source>
</evidence>
<keyword evidence="2" id="KW-1185">Reference proteome</keyword>